<dbReference type="EMBL" id="UYWW01010140">
    <property type="protein sequence ID" value="VDM17466.1"/>
    <property type="molecule type" value="Genomic_DNA"/>
</dbReference>
<evidence type="ECO:0000313" key="3">
    <source>
        <dbReference type="Proteomes" id="UP000270924"/>
    </source>
</evidence>
<evidence type="ECO:0000313" key="2">
    <source>
        <dbReference type="EMBL" id="VDM17466.1"/>
    </source>
</evidence>
<proteinExistence type="predicted"/>
<keyword evidence="3" id="KW-1185">Reference proteome</keyword>
<evidence type="ECO:0000256" key="1">
    <source>
        <dbReference type="SAM" id="MobiDB-lite"/>
    </source>
</evidence>
<sequence>MHRSDILSSVLKTEIKKPITGRNHQCTTTVDTRYRCKLVLLLLADSSKTSKASQNRGEMHLCAFLWRMKFERSVRTSEECKEKRRAERKDGMEKAEATSKQHTA</sequence>
<feature type="non-terminal residue" evidence="2">
    <location>
        <position position="104"/>
    </location>
</feature>
<accession>A0A3P7ECW4</accession>
<dbReference type="AlphaFoldDB" id="A0A3P7ECW4"/>
<dbReference type="InParanoid" id="A0A3P7ECW4"/>
<gene>
    <name evidence="2" type="ORF">WBA_LOCUS9751</name>
</gene>
<name>A0A3P7ECW4_WUCBA</name>
<protein>
    <submittedName>
        <fullName evidence="2">Uncharacterized protein</fullName>
    </submittedName>
</protein>
<organism evidence="2 3">
    <name type="scientific">Wuchereria bancrofti</name>
    <dbReference type="NCBI Taxonomy" id="6293"/>
    <lineage>
        <taxon>Eukaryota</taxon>
        <taxon>Metazoa</taxon>
        <taxon>Ecdysozoa</taxon>
        <taxon>Nematoda</taxon>
        <taxon>Chromadorea</taxon>
        <taxon>Rhabditida</taxon>
        <taxon>Spirurina</taxon>
        <taxon>Spiruromorpha</taxon>
        <taxon>Filarioidea</taxon>
        <taxon>Onchocercidae</taxon>
        <taxon>Wuchereria</taxon>
    </lineage>
</organism>
<feature type="region of interest" description="Disordered" evidence="1">
    <location>
        <begin position="74"/>
        <end position="104"/>
    </location>
</feature>
<dbReference type="Proteomes" id="UP000270924">
    <property type="component" value="Unassembled WGS sequence"/>
</dbReference>
<reference evidence="2 3" key="1">
    <citation type="submission" date="2018-11" db="EMBL/GenBank/DDBJ databases">
        <authorList>
            <consortium name="Pathogen Informatics"/>
        </authorList>
    </citation>
    <scope>NUCLEOTIDE SEQUENCE [LARGE SCALE GENOMIC DNA]</scope>
</reference>